<dbReference type="PROSITE" id="PS00093">
    <property type="entry name" value="N4_MTASE"/>
    <property type="match status" value="1"/>
</dbReference>
<dbReference type="EC" id="2.1.1.-" evidence="8"/>
<keyword evidence="6" id="KW-0238">DNA-binding</keyword>
<evidence type="ECO:0000313" key="11">
    <source>
        <dbReference type="Proteomes" id="UP000198356"/>
    </source>
</evidence>
<evidence type="ECO:0000256" key="2">
    <source>
        <dbReference type="ARBA" id="ARBA00022603"/>
    </source>
</evidence>
<name>A0A239L866_9BACT</name>
<organism evidence="10 11">
    <name type="scientific">Granulicella rosea</name>
    <dbReference type="NCBI Taxonomy" id="474952"/>
    <lineage>
        <taxon>Bacteria</taxon>
        <taxon>Pseudomonadati</taxon>
        <taxon>Acidobacteriota</taxon>
        <taxon>Terriglobia</taxon>
        <taxon>Terriglobales</taxon>
        <taxon>Acidobacteriaceae</taxon>
        <taxon>Granulicella</taxon>
    </lineage>
</organism>
<keyword evidence="4" id="KW-0949">S-adenosyl-L-methionine</keyword>
<protein>
    <recommendedName>
        <fullName evidence="8">Methyltransferase</fullName>
        <ecNumber evidence="8">2.1.1.-</ecNumber>
    </recommendedName>
</protein>
<evidence type="ECO:0000256" key="3">
    <source>
        <dbReference type="ARBA" id="ARBA00022679"/>
    </source>
</evidence>
<proteinExistence type="inferred from homology"/>
<dbReference type="InterPro" id="IPR001091">
    <property type="entry name" value="RM_Methyltransferase"/>
</dbReference>
<dbReference type="GO" id="GO:0003677">
    <property type="term" value="F:DNA binding"/>
    <property type="evidence" value="ECO:0007669"/>
    <property type="project" value="UniProtKB-KW"/>
</dbReference>
<keyword evidence="3 10" id="KW-0808">Transferase</keyword>
<dbReference type="GO" id="GO:0009307">
    <property type="term" value="P:DNA restriction-modification system"/>
    <property type="evidence" value="ECO:0007669"/>
    <property type="project" value="UniProtKB-KW"/>
</dbReference>
<dbReference type="GO" id="GO:0032259">
    <property type="term" value="P:methylation"/>
    <property type="evidence" value="ECO:0007669"/>
    <property type="project" value="UniProtKB-KW"/>
</dbReference>
<evidence type="ECO:0000256" key="7">
    <source>
        <dbReference type="ARBA" id="ARBA00049120"/>
    </source>
</evidence>
<evidence type="ECO:0000256" key="8">
    <source>
        <dbReference type="RuleBase" id="RU362026"/>
    </source>
</evidence>
<evidence type="ECO:0000313" key="10">
    <source>
        <dbReference type="EMBL" id="SNT25869.1"/>
    </source>
</evidence>
<dbReference type="Pfam" id="PF01555">
    <property type="entry name" value="N6_N4_Mtase"/>
    <property type="match status" value="1"/>
</dbReference>
<dbReference type="EMBL" id="FZOU01000006">
    <property type="protein sequence ID" value="SNT25869.1"/>
    <property type="molecule type" value="Genomic_DNA"/>
</dbReference>
<reference evidence="10 11" key="1">
    <citation type="submission" date="2017-06" db="EMBL/GenBank/DDBJ databases">
        <authorList>
            <person name="Kim H.J."/>
            <person name="Triplett B.A."/>
        </authorList>
    </citation>
    <scope>NUCLEOTIDE SEQUENCE [LARGE SCALE GENOMIC DNA]</scope>
    <source>
        <strain evidence="10 11">DSM 18704</strain>
    </source>
</reference>
<evidence type="ECO:0000256" key="6">
    <source>
        <dbReference type="ARBA" id="ARBA00023125"/>
    </source>
</evidence>
<dbReference type="OrthoDB" id="9800801at2"/>
<dbReference type="Gene3D" id="3.40.50.150">
    <property type="entry name" value="Vaccinia Virus protein VP39"/>
    <property type="match status" value="1"/>
</dbReference>
<keyword evidence="11" id="KW-1185">Reference proteome</keyword>
<dbReference type="GO" id="GO:0015667">
    <property type="term" value="F:site-specific DNA-methyltransferase (cytosine-N4-specific) activity"/>
    <property type="evidence" value="ECO:0007669"/>
    <property type="project" value="UniProtKB-EC"/>
</dbReference>
<feature type="domain" description="DNA methylase N-4/N-6" evidence="9">
    <location>
        <begin position="11"/>
        <end position="267"/>
    </location>
</feature>
<evidence type="ECO:0000256" key="5">
    <source>
        <dbReference type="ARBA" id="ARBA00022747"/>
    </source>
</evidence>
<dbReference type="PRINTS" id="PR00508">
    <property type="entry name" value="S21N4MTFRASE"/>
</dbReference>
<dbReference type="Proteomes" id="UP000198356">
    <property type="component" value="Unassembled WGS sequence"/>
</dbReference>
<dbReference type="FunFam" id="3.40.50.150:FF:001210">
    <property type="entry name" value="Modification methylase PvuII"/>
    <property type="match status" value="1"/>
</dbReference>
<gene>
    <name evidence="10" type="ORF">SAMN05421770_106135</name>
</gene>
<dbReference type="InterPro" id="IPR029063">
    <property type="entry name" value="SAM-dependent_MTases_sf"/>
</dbReference>
<dbReference type="GO" id="GO:0008170">
    <property type="term" value="F:N-methyltransferase activity"/>
    <property type="evidence" value="ECO:0007669"/>
    <property type="project" value="InterPro"/>
</dbReference>
<dbReference type="InterPro" id="IPR002941">
    <property type="entry name" value="DNA_methylase_N4/N6"/>
</dbReference>
<dbReference type="RefSeq" id="WP_089409469.1">
    <property type="nucleotide sequence ID" value="NZ_FZOU01000006.1"/>
</dbReference>
<accession>A0A239L866</accession>
<dbReference type="InterPro" id="IPR017985">
    <property type="entry name" value="MeTrfase_CN4_CS"/>
</dbReference>
<keyword evidence="5" id="KW-0680">Restriction system</keyword>
<evidence type="ECO:0000256" key="4">
    <source>
        <dbReference type="ARBA" id="ARBA00022691"/>
    </source>
</evidence>
<evidence type="ECO:0000259" key="9">
    <source>
        <dbReference type="Pfam" id="PF01555"/>
    </source>
</evidence>
<dbReference type="SUPFAM" id="SSF53335">
    <property type="entry name" value="S-adenosyl-L-methionine-dependent methyltransferases"/>
    <property type="match status" value="1"/>
</dbReference>
<comment type="similarity">
    <text evidence="1">Belongs to the N(4)/N(6)-methyltransferase family. N(4) subfamily.</text>
</comment>
<sequence>MLLEQLADRSVSLVMTSPPFALQRQKEYGNLDQDSYLDWIMKFAEVVKRKLRDDGSFVIDLGGAYQKGIPSRSLYNFRLLIRFVDELGFHLAEDFYWFNPSKLPSPIEWVNKRKMRAKDSVNTIWWLSKTAWPKADVSKVLTPYSDRMKKLLADPAAFYKPKLRPSGHDIGAAFSKDNGGAIPSNLLNVPNTESNGQYTAGCRLAGTTMHPARFPAKIPAFFIDMLTDPGDVVVDIFAGSNTTGWVAEQGARRWLSFELDKNYVAASVFRFLPEELPDTKRLELYQRLRDGESGIDLSKLSSSPTLFDVAIAG</sequence>
<evidence type="ECO:0000256" key="1">
    <source>
        <dbReference type="ARBA" id="ARBA00010203"/>
    </source>
</evidence>
<comment type="catalytic activity">
    <reaction evidence="7">
        <text>a 2'-deoxycytidine in DNA + S-adenosyl-L-methionine = an N(4)-methyl-2'-deoxycytidine in DNA + S-adenosyl-L-homocysteine + H(+)</text>
        <dbReference type="Rhea" id="RHEA:16857"/>
        <dbReference type="Rhea" id="RHEA-COMP:11369"/>
        <dbReference type="Rhea" id="RHEA-COMP:13674"/>
        <dbReference type="ChEBI" id="CHEBI:15378"/>
        <dbReference type="ChEBI" id="CHEBI:57856"/>
        <dbReference type="ChEBI" id="CHEBI:59789"/>
        <dbReference type="ChEBI" id="CHEBI:85452"/>
        <dbReference type="ChEBI" id="CHEBI:137933"/>
        <dbReference type="EC" id="2.1.1.113"/>
    </reaction>
</comment>
<keyword evidence="2 10" id="KW-0489">Methyltransferase</keyword>
<dbReference type="AlphaFoldDB" id="A0A239L866"/>